<dbReference type="RefSeq" id="WP_020817284.1">
    <property type="nucleotide sequence ID" value="NZ_ATAY01000098.1"/>
</dbReference>
<accession>U4QXL1</accession>
<dbReference type="AlphaFoldDB" id="U4QXL1"/>
<keyword evidence="1" id="KW-0732">Signal</keyword>
<evidence type="ECO:0000313" key="3">
    <source>
        <dbReference type="Proteomes" id="UP000016860"/>
    </source>
</evidence>
<evidence type="ECO:0000256" key="1">
    <source>
        <dbReference type="SAM" id="SignalP"/>
    </source>
</evidence>
<reference evidence="2 3" key="1">
    <citation type="journal article" date="2013" name="Genome Announc.">
        <title>Draft Genome Sequence of the Cellulolytic Bacterium Clostridium papyrosolvens C7 (ATCC 700395).</title>
        <authorList>
            <person name="Zepeda V."/>
            <person name="Dassa B."/>
            <person name="Borovok I."/>
            <person name="Lamed R."/>
            <person name="Bayer E.A."/>
            <person name="Cate J.H."/>
        </authorList>
    </citation>
    <scope>NUCLEOTIDE SEQUENCE [LARGE SCALE GENOMIC DNA]</scope>
    <source>
        <strain evidence="2 3">C7</strain>
    </source>
</reference>
<gene>
    <name evidence="2" type="ORF">L323_19660</name>
</gene>
<dbReference type="EMBL" id="ATAY01000098">
    <property type="protein sequence ID" value="EPR07740.1"/>
    <property type="molecule type" value="Genomic_DNA"/>
</dbReference>
<feature type="chain" id="PRO_5004653746" evidence="1">
    <location>
        <begin position="27"/>
        <end position="206"/>
    </location>
</feature>
<proteinExistence type="predicted"/>
<name>U4QXL1_9FIRM</name>
<protein>
    <submittedName>
        <fullName evidence="2">Uncharacterized protein</fullName>
    </submittedName>
</protein>
<comment type="caution">
    <text evidence="2">The sequence shown here is derived from an EMBL/GenBank/DDBJ whole genome shotgun (WGS) entry which is preliminary data.</text>
</comment>
<feature type="signal peptide" evidence="1">
    <location>
        <begin position="1"/>
        <end position="26"/>
    </location>
</feature>
<dbReference type="PATRIC" id="fig|1330534.3.peg.3904"/>
<dbReference type="Proteomes" id="UP000016860">
    <property type="component" value="Unassembled WGS sequence"/>
</dbReference>
<sequence length="206" mass="22418">MKYFKKVIIPFLLIVCMLLSSLPVCAAPIQPSGTLGGASIQSLPSEPSGVWYAPYGGTWNVNNNIPASGILRPQKIVYITYDQLALIQANKLTSSDLYSLARLAIDKGISYVLESLTKKLGSTIAKKFVPYIGNAILAYDFFNGLCSFITDARFAQAISRKHGIAISTGFTYTGISYNPYTAYDDWSSTYVYNPTGCVGTFTANNN</sequence>
<organism evidence="2 3">
    <name type="scientific">Ruminiclostridium papyrosolvens C7</name>
    <dbReference type="NCBI Taxonomy" id="1330534"/>
    <lineage>
        <taxon>Bacteria</taxon>
        <taxon>Bacillati</taxon>
        <taxon>Bacillota</taxon>
        <taxon>Clostridia</taxon>
        <taxon>Eubacteriales</taxon>
        <taxon>Oscillospiraceae</taxon>
        <taxon>Ruminiclostridium</taxon>
    </lineage>
</organism>
<evidence type="ECO:0000313" key="2">
    <source>
        <dbReference type="EMBL" id="EPR07740.1"/>
    </source>
</evidence>